<proteinExistence type="inferred from homology"/>
<evidence type="ECO:0000256" key="2">
    <source>
        <dbReference type="ARBA" id="ARBA00022448"/>
    </source>
</evidence>
<dbReference type="InterPro" id="IPR003439">
    <property type="entry name" value="ABC_transporter-like_ATP-bd"/>
</dbReference>
<dbReference type="InterPro" id="IPR003593">
    <property type="entry name" value="AAA+_ATPase"/>
</dbReference>
<dbReference type="GO" id="GO:0016887">
    <property type="term" value="F:ATP hydrolysis activity"/>
    <property type="evidence" value="ECO:0007669"/>
    <property type="project" value="InterPro"/>
</dbReference>
<dbReference type="EMBL" id="CP000555">
    <property type="protein sequence ID" value="ABM93275.1"/>
    <property type="molecule type" value="Genomic_DNA"/>
</dbReference>
<dbReference type="STRING" id="420662.Mpe_A0313"/>
<dbReference type="CDD" id="cd03230">
    <property type="entry name" value="ABC_DR_subfamily_A"/>
    <property type="match status" value="1"/>
</dbReference>
<keyword evidence="3" id="KW-1003">Cell membrane</keyword>
<dbReference type="Proteomes" id="UP000000366">
    <property type="component" value="Chromosome"/>
</dbReference>
<dbReference type="InterPro" id="IPR027417">
    <property type="entry name" value="P-loop_NTPase"/>
</dbReference>
<keyword evidence="4" id="KW-0547">Nucleotide-binding</keyword>
<name>A2SCI6_METPP</name>
<keyword evidence="9" id="KW-1185">Reference proteome</keyword>
<comment type="similarity">
    <text evidence="1">Belongs to the ABC transporter superfamily.</text>
</comment>
<evidence type="ECO:0000256" key="6">
    <source>
        <dbReference type="SAM" id="MobiDB-lite"/>
    </source>
</evidence>
<sequence>MRDNPAIAGAAAACPPDAAAADHDGHPSRAIIDRVPECLSDQGDGVQRRGLPRGDGRHRAALRSRVRCADRRGPAQQGQQLPRPDAHRHGHQPRTARRALPHAEHAPDGQGGALSAAPLVEVADLVHDYGTQRALHGLSCSIERGSVTALVGPNGAGKTTLMRCIAGLEAPLSGRIAVAGIDVIAQPRESHRQLGFLADSFGVSTALSVRQTLSYAALAHGATPEAAAAAVPPVAKRLGLTDLLDRLCGALSRGQRQRVAIGQALIHRPQLLILDEPASGLDPEARAGLAALFRSLREEGMTLLVSSHILAELDEYSTHMLMLRDGRVVEHRALTVAAPAAGDRPLRRLRAGLLTAAREAQAWLGREAGLQATLVDAHTLELAFGGTDADQAALLARLIGAGFAVSSFAERRENLQQSYLRSVAGAGAGT</sequence>
<dbReference type="KEGG" id="mpt:Mpe_A0313"/>
<keyword evidence="5" id="KW-0067">ATP-binding</keyword>
<organism evidence="8 9">
    <name type="scientific">Methylibium petroleiphilum (strain ATCC BAA-1232 / LMG 22953 / PM1)</name>
    <dbReference type="NCBI Taxonomy" id="420662"/>
    <lineage>
        <taxon>Bacteria</taxon>
        <taxon>Pseudomonadati</taxon>
        <taxon>Pseudomonadota</taxon>
        <taxon>Betaproteobacteria</taxon>
        <taxon>Burkholderiales</taxon>
        <taxon>Sphaerotilaceae</taxon>
        <taxon>Methylibium</taxon>
    </lineage>
</organism>
<keyword evidence="2" id="KW-0813">Transport</keyword>
<reference evidence="8 9" key="1">
    <citation type="journal article" date="2007" name="J. Bacteriol.">
        <title>Whole-genome analysis of the methyl tert-butyl ether-degrading beta-proteobacterium Methylibium petroleiphilum PM1.</title>
        <authorList>
            <person name="Kane S.R."/>
            <person name="Chakicherla A.Y."/>
            <person name="Chain P.S.G."/>
            <person name="Schmidt R."/>
            <person name="Shin M.W."/>
            <person name="Legler T.C."/>
            <person name="Scow K.M."/>
            <person name="Larimer F.W."/>
            <person name="Lucas S.M."/>
            <person name="Richardson P.M."/>
            <person name="Hristova K.R."/>
        </authorList>
    </citation>
    <scope>NUCLEOTIDE SEQUENCE [LARGE SCALE GENOMIC DNA]</scope>
    <source>
        <strain evidence="9">ATCC BAA-1232 / LMG 22953 / PM1</strain>
    </source>
</reference>
<feature type="compositionally biased region" description="Basic residues" evidence="6">
    <location>
        <begin position="86"/>
        <end position="100"/>
    </location>
</feature>
<evidence type="ECO:0000256" key="3">
    <source>
        <dbReference type="ARBA" id="ARBA00022475"/>
    </source>
</evidence>
<dbReference type="PROSITE" id="PS50893">
    <property type="entry name" value="ABC_TRANSPORTER_2"/>
    <property type="match status" value="1"/>
</dbReference>
<dbReference type="SUPFAM" id="SSF52540">
    <property type="entry name" value="P-loop containing nucleoside triphosphate hydrolases"/>
    <property type="match status" value="1"/>
</dbReference>
<evidence type="ECO:0000256" key="5">
    <source>
        <dbReference type="ARBA" id="ARBA00022840"/>
    </source>
</evidence>
<dbReference type="GO" id="GO:0005524">
    <property type="term" value="F:ATP binding"/>
    <property type="evidence" value="ECO:0007669"/>
    <property type="project" value="UniProtKB-KW"/>
</dbReference>
<accession>A2SCI6</accession>
<dbReference type="eggNOG" id="COG1131">
    <property type="taxonomic scope" value="Bacteria"/>
</dbReference>
<gene>
    <name evidence="8" type="ordered locus">Mpe_A0313</name>
</gene>
<dbReference type="HOGENOM" id="CLU_000604_1_2_4"/>
<keyword evidence="3" id="KW-0472">Membrane</keyword>
<evidence type="ECO:0000313" key="9">
    <source>
        <dbReference type="Proteomes" id="UP000000366"/>
    </source>
</evidence>
<evidence type="ECO:0000256" key="1">
    <source>
        <dbReference type="ARBA" id="ARBA00005417"/>
    </source>
</evidence>
<dbReference type="Gene3D" id="3.40.50.300">
    <property type="entry name" value="P-loop containing nucleotide triphosphate hydrolases"/>
    <property type="match status" value="1"/>
</dbReference>
<dbReference type="SMART" id="SM00382">
    <property type="entry name" value="AAA"/>
    <property type="match status" value="1"/>
</dbReference>
<dbReference type="PANTHER" id="PTHR43335">
    <property type="entry name" value="ABC TRANSPORTER, ATP-BINDING PROTEIN"/>
    <property type="match status" value="1"/>
</dbReference>
<evidence type="ECO:0000313" key="8">
    <source>
        <dbReference type="EMBL" id="ABM93275.1"/>
    </source>
</evidence>
<evidence type="ECO:0000259" key="7">
    <source>
        <dbReference type="PROSITE" id="PS50893"/>
    </source>
</evidence>
<dbReference type="Pfam" id="PF00005">
    <property type="entry name" value="ABC_tran"/>
    <property type="match status" value="1"/>
</dbReference>
<protein>
    <submittedName>
        <fullName evidence="8">ABC-type multidrug transport system ATPase component-like protein</fullName>
    </submittedName>
</protein>
<feature type="domain" description="ABC transporter" evidence="7">
    <location>
        <begin position="120"/>
        <end position="350"/>
    </location>
</feature>
<feature type="region of interest" description="Disordered" evidence="6">
    <location>
        <begin position="36"/>
        <end position="113"/>
    </location>
</feature>
<dbReference type="AlphaFoldDB" id="A2SCI6"/>
<evidence type="ECO:0000256" key="4">
    <source>
        <dbReference type="ARBA" id="ARBA00022741"/>
    </source>
</evidence>